<dbReference type="Gene3D" id="1.10.10.10">
    <property type="entry name" value="Winged helix-like DNA-binding domain superfamily/Winged helix DNA-binding domain"/>
    <property type="match status" value="1"/>
</dbReference>
<dbReference type="InterPro" id="IPR019887">
    <property type="entry name" value="Tscrpt_reg_AsnC/Lrp_C"/>
</dbReference>
<accession>A0A127BA57</accession>
<dbReference type="Proteomes" id="UP000070587">
    <property type="component" value="Chromosome"/>
</dbReference>
<evidence type="ECO:0000313" key="5">
    <source>
        <dbReference type="EMBL" id="AMM54213.1"/>
    </source>
</evidence>
<dbReference type="InterPro" id="IPR036390">
    <property type="entry name" value="WH_DNA-bd_sf"/>
</dbReference>
<dbReference type="PANTHER" id="PTHR30154:SF50">
    <property type="entry name" value="TRANSCRIPTIONAL REGULATOR, ASNC FAMILY"/>
    <property type="match status" value="1"/>
</dbReference>
<dbReference type="InterPro" id="IPR019888">
    <property type="entry name" value="Tscrpt_reg_AsnC-like"/>
</dbReference>
<dbReference type="RefSeq" id="WP_068322656.1">
    <property type="nucleotide sequence ID" value="NZ_CP010835.1"/>
</dbReference>
<evidence type="ECO:0000256" key="3">
    <source>
        <dbReference type="ARBA" id="ARBA00023163"/>
    </source>
</evidence>
<reference evidence="5 6" key="2">
    <citation type="journal article" date="2016" name="Int. J. Syst. Evol. Microbiol.">
        <title>Pyrococcus kukulkanii sp. nov., a hyperthermophilic, piezophilic archaeon isolated from a deep-sea hydrothermal vent.</title>
        <authorList>
            <person name="Callac N."/>
            <person name="Oger P."/>
            <person name="Lesongeur F."/>
            <person name="Rattray J.E."/>
            <person name="Vannier P."/>
            <person name="Michoud G."/>
            <person name="Beauverger M."/>
            <person name="Gayet N."/>
            <person name="Rouxel O."/>
            <person name="Jebbar M."/>
            <person name="Godfroy A."/>
        </authorList>
    </citation>
    <scope>NUCLEOTIDE SEQUENCE [LARGE SCALE GENOMIC DNA]</scope>
    <source>
        <strain evidence="5 6">NCB100</strain>
    </source>
</reference>
<sequence length="155" mass="17742">MPGVDEIDEIIARELRKNGRVTLTELGKKVGLTPSAIKNRIEKLEKLGVIKGYSAIIDPSFFGEFITAVIEVELVEPDSHELEVLLRPILKMRNVIDVYKKTGEFQLVIRGTFRDVEALNSFLRDIRRVYLKNFARRTRVSIVLENFKESGVILK</sequence>
<dbReference type="AlphaFoldDB" id="A0A127BA57"/>
<keyword evidence="1" id="KW-0805">Transcription regulation</keyword>
<keyword evidence="3" id="KW-0804">Transcription</keyword>
<dbReference type="GO" id="GO:0043200">
    <property type="term" value="P:response to amino acid"/>
    <property type="evidence" value="ECO:0007669"/>
    <property type="project" value="TreeGrafter"/>
</dbReference>
<dbReference type="Gene3D" id="3.30.70.920">
    <property type="match status" value="1"/>
</dbReference>
<dbReference type="GO" id="GO:0043565">
    <property type="term" value="F:sequence-specific DNA binding"/>
    <property type="evidence" value="ECO:0007669"/>
    <property type="project" value="InterPro"/>
</dbReference>
<dbReference type="InterPro" id="IPR011008">
    <property type="entry name" value="Dimeric_a/b-barrel"/>
</dbReference>
<dbReference type="STRING" id="1609559.TQ32_06785"/>
<dbReference type="InterPro" id="IPR036388">
    <property type="entry name" value="WH-like_DNA-bd_sf"/>
</dbReference>
<evidence type="ECO:0000256" key="1">
    <source>
        <dbReference type="ARBA" id="ARBA00023015"/>
    </source>
</evidence>
<dbReference type="PRINTS" id="PR00033">
    <property type="entry name" value="HTHASNC"/>
</dbReference>
<gene>
    <name evidence="5" type="ORF">TQ32_06785</name>
</gene>
<dbReference type="PROSITE" id="PS50956">
    <property type="entry name" value="HTH_ASNC_2"/>
    <property type="match status" value="1"/>
</dbReference>
<dbReference type="EMBL" id="CP010835">
    <property type="protein sequence ID" value="AMM54213.1"/>
    <property type="molecule type" value="Genomic_DNA"/>
</dbReference>
<dbReference type="PATRIC" id="fig|1609559.3.peg.1429"/>
<dbReference type="SUPFAM" id="SSF54909">
    <property type="entry name" value="Dimeric alpha+beta barrel"/>
    <property type="match status" value="1"/>
</dbReference>
<feature type="domain" description="HTH asnC-type" evidence="4">
    <location>
        <begin position="4"/>
        <end position="65"/>
    </location>
</feature>
<dbReference type="PANTHER" id="PTHR30154">
    <property type="entry name" value="LEUCINE-RESPONSIVE REGULATORY PROTEIN"/>
    <property type="match status" value="1"/>
</dbReference>
<proteinExistence type="predicted"/>
<dbReference type="GO" id="GO:0005829">
    <property type="term" value="C:cytosol"/>
    <property type="evidence" value="ECO:0007669"/>
    <property type="project" value="TreeGrafter"/>
</dbReference>
<dbReference type="InterPro" id="IPR000485">
    <property type="entry name" value="AsnC-type_HTH_dom"/>
</dbReference>
<dbReference type="InterPro" id="IPR019885">
    <property type="entry name" value="Tscrpt_reg_HTH_AsnC-type_CS"/>
</dbReference>
<dbReference type="OrthoDB" id="6762at2157"/>
<name>A0A127BA57_9EURY</name>
<dbReference type="Pfam" id="PF13412">
    <property type="entry name" value="HTH_24"/>
    <property type="match status" value="1"/>
</dbReference>
<protein>
    <submittedName>
        <fullName evidence="5">Transcriptional regulator</fullName>
    </submittedName>
</protein>
<evidence type="ECO:0000313" key="6">
    <source>
        <dbReference type="Proteomes" id="UP000070587"/>
    </source>
</evidence>
<dbReference type="SMART" id="SM00344">
    <property type="entry name" value="HTH_ASNC"/>
    <property type="match status" value="1"/>
</dbReference>
<evidence type="ECO:0000259" key="4">
    <source>
        <dbReference type="PROSITE" id="PS50956"/>
    </source>
</evidence>
<dbReference type="SUPFAM" id="SSF46785">
    <property type="entry name" value="Winged helix' DNA-binding domain"/>
    <property type="match status" value="1"/>
</dbReference>
<dbReference type="PROSITE" id="PS00519">
    <property type="entry name" value="HTH_ASNC_1"/>
    <property type="match status" value="1"/>
</dbReference>
<dbReference type="GeneID" id="28491527"/>
<dbReference type="Pfam" id="PF01037">
    <property type="entry name" value="AsnC_trans_reg"/>
    <property type="match status" value="1"/>
</dbReference>
<organism evidence="5 6">
    <name type="scientific">Pyrococcus kukulkanii</name>
    <dbReference type="NCBI Taxonomy" id="1609559"/>
    <lineage>
        <taxon>Archaea</taxon>
        <taxon>Methanobacteriati</taxon>
        <taxon>Methanobacteriota</taxon>
        <taxon>Thermococci</taxon>
        <taxon>Thermococcales</taxon>
        <taxon>Thermococcaceae</taxon>
        <taxon>Pyrococcus</taxon>
    </lineage>
</organism>
<keyword evidence="2" id="KW-0238">DNA-binding</keyword>
<reference evidence="6" key="1">
    <citation type="submission" date="2015-02" db="EMBL/GenBank/DDBJ databases">
        <title>Pyrococcus kukulkanii sp. nov., a novel hyperthermophilic archaeon isolated from a deep-sea hydrothermal vent at the Guaymas Basin.</title>
        <authorList>
            <person name="Oger P.M."/>
            <person name="Callac N."/>
            <person name="Jebbar M."/>
            <person name="Godfroy A."/>
        </authorList>
    </citation>
    <scope>NUCLEOTIDE SEQUENCE [LARGE SCALE GENOMIC DNA]</scope>
    <source>
        <strain evidence="6">NCB100</strain>
    </source>
</reference>
<dbReference type="KEGG" id="pyc:TQ32_06785"/>
<evidence type="ECO:0000256" key="2">
    <source>
        <dbReference type="ARBA" id="ARBA00023125"/>
    </source>
</evidence>